<dbReference type="PROSITE" id="PS50850">
    <property type="entry name" value="MFS"/>
    <property type="match status" value="1"/>
</dbReference>
<dbReference type="AlphaFoldDB" id="A0A7C4YIW8"/>
<dbReference type="SUPFAM" id="SSF103473">
    <property type="entry name" value="MFS general substrate transporter"/>
    <property type="match status" value="1"/>
</dbReference>
<accession>A0A7C4YIW8</accession>
<feature type="transmembrane region" description="Helical" evidence="4">
    <location>
        <begin position="46"/>
        <end position="65"/>
    </location>
</feature>
<dbReference type="PANTHER" id="PTHR23526">
    <property type="entry name" value="INTEGRAL MEMBRANE TRANSPORT PROTEIN-RELATED"/>
    <property type="match status" value="1"/>
</dbReference>
<dbReference type="Pfam" id="PF07690">
    <property type="entry name" value="MFS_1"/>
    <property type="match status" value="1"/>
</dbReference>
<dbReference type="InterPro" id="IPR052528">
    <property type="entry name" value="Sugar_transport-like"/>
</dbReference>
<proteinExistence type="predicted"/>
<evidence type="ECO:0000256" key="1">
    <source>
        <dbReference type="ARBA" id="ARBA00022692"/>
    </source>
</evidence>
<feature type="transmembrane region" description="Helical" evidence="4">
    <location>
        <begin position="21"/>
        <end position="40"/>
    </location>
</feature>
<keyword evidence="1 4" id="KW-0812">Transmembrane</keyword>
<dbReference type="InterPro" id="IPR011701">
    <property type="entry name" value="MFS"/>
</dbReference>
<sequence>MKSSLDKSLKISIWEGIFAQFHITLTGGMFLTSFALFLGLNDFQLGILSAIPSLLSGTGFFSAYISNYFGKRKIFCVIAAGIGRGIFILFLIPLIFNFKISIPLFFTTIFIFNLLMNFLGNLWLSWMTDLVPNEIRGRYFGIRNTIISGIGMVINYLGGKILDLLGKNTAFIIIFSVSIFCSTISSILLYMQEEKKLEKKIISLKEILFSPLKDKNFIKLIRFVSFWYLFAGIATPFWVVHMIQNLKMSYTTIALYSIIAGIISLLFQIVWGRLIDRVKSKPVLTINFLGISFLPLFWLIARADFILPIWIDAFLTGIFWSGVNLSLFTILLNYVEDKDLKESYFALFSTITGLCGFVSSLIGGAIAESLKSFHFHTIFQDFKNYHILFALVILFRFLSIPFLQKVKEKEAYPLKETFILIKDYTLRRLNEYKELFLNIFRFSK</sequence>
<evidence type="ECO:0000256" key="3">
    <source>
        <dbReference type="ARBA" id="ARBA00023136"/>
    </source>
</evidence>
<feature type="transmembrane region" description="Helical" evidence="4">
    <location>
        <begin position="283"/>
        <end position="301"/>
    </location>
</feature>
<dbReference type="PANTHER" id="PTHR23526:SF2">
    <property type="entry name" value="MAJOR FACILITATOR SUPERFAMILY (MFS) PROFILE DOMAIN-CONTAINING PROTEIN"/>
    <property type="match status" value="1"/>
</dbReference>
<evidence type="ECO:0000256" key="2">
    <source>
        <dbReference type="ARBA" id="ARBA00022989"/>
    </source>
</evidence>
<dbReference type="InterPro" id="IPR020846">
    <property type="entry name" value="MFS_dom"/>
</dbReference>
<dbReference type="Gene3D" id="1.20.1250.20">
    <property type="entry name" value="MFS general substrate transporter like domains"/>
    <property type="match status" value="2"/>
</dbReference>
<evidence type="ECO:0000259" key="5">
    <source>
        <dbReference type="PROSITE" id="PS50850"/>
    </source>
</evidence>
<feature type="transmembrane region" description="Helical" evidence="4">
    <location>
        <begin position="385"/>
        <end position="403"/>
    </location>
</feature>
<feature type="transmembrane region" description="Helical" evidence="4">
    <location>
        <begin position="102"/>
        <end position="127"/>
    </location>
</feature>
<evidence type="ECO:0000313" key="6">
    <source>
        <dbReference type="EMBL" id="HGW92289.1"/>
    </source>
</evidence>
<feature type="transmembrane region" description="Helical" evidence="4">
    <location>
        <begin position="170"/>
        <end position="191"/>
    </location>
</feature>
<feature type="transmembrane region" description="Helical" evidence="4">
    <location>
        <begin position="307"/>
        <end position="332"/>
    </location>
</feature>
<reference evidence="6" key="1">
    <citation type="journal article" date="2020" name="mSystems">
        <title>Genome- and Community-Level Interaction Insights into Carbon Utilization and Element Cycling Functions of Hydrothermarchaeota in Hydrothermal Sediment.</title>
        <authorList>
            <person name="Zhou Z."/>
            <person name="Liu Y."/>
            <person name="Xu W."/>
            <person name="Pan J."/>
            <person name="Luo Z.H."/>
            <person name="Li M."/>
        </authorList>
    </citation>
    <scope>NUCLEOTIDE SEQUENCE [LARGE SCALE GENOMIC DNA]</scope>
    <source>
        <strain evidence="6">SpSt-780</strain>
    </source>
</reference>
<protein>
    <submittedName>
        <fullName evidence="6">MFS transporter</fullName>
    </submittedName>
</protein>
<keyword evidence="3 4" id="KW-0472">Membrane</keyword>
<organism evidence="6">
    <name type="scientific">candidate division WOR-3 bacterium</name>
    <dbReference type="NCBI Taxonomy" id="2052148"/>
    <lineage>
        <taxon>Bacteria</taxon>
        <taxon>Bacteria division WOR-3</taxon>
    </lineage>
</organism>
<dbReference type="GO" id="GO:0022857">
    <property type="term" value="F:transmembrane transporter activity"/>
    <property type="evidence" value="ECO:0007669"/>
    <property type="project" value="InterPro"/>
</dbReference>
<feature type="transmembrane region" description="Helical" evidence="4">
    <location>
        <begin position="253"/>
        <end position="271"/>
    </location>
</feature>
<feature type="transmembrane region" description="Helical" evidence="4">
    <location>
        <begin position="220"/>
        <end position="241"/>
    </location>
</feature>
<keyword evidence="2 4" id="KW-1133">Transmembrane helix</keyword>
<feature type="domain" description="Major facilitator superfamily (MFS) profile" evidence="5">
    <location>
        <begin position="1"/>
        <end position="407"/>
    </location>
</feature>
<feature type="transmembrane region" description="Helical" evidence="4">
    <location>
        <begin position="139"/>
        <end position="158"/>
    </location>
</feature>
<dbReference type="InterPro" id="IPR036259">
    <property type="entry name" value="MFS_trans_sf"/>
</dbReference>
<comment type="caution">
    <text evidence="6">The sequence shown here is derived from an EMBL/GenBank/DDBJ whole genome shotgun (WGS) entry which is preliminary data.</text>
</comment>
<evidence type="ECO:0000256" key="4">
    <source>
        <dbReference type="SAM" id="Phobius"/>
    </source>
</evidence>
<feature type="transmembrane region" description="Helical" evidence="4">
    <location>
        <begin position="74"/>
        <end position="96"/>
    </location>
</feature>
<dbReference type="EMBL" id="DTHG01000088">
    <property type="protein sequence ID" value="HGW92289.1"/>
    <property type="molecule type" value="Genomic_DNA"/>
</dbReference>
<name>A0A7C4YIW8_UNCW3</name>
<feature type="transmembrane region" description="Helical" evidence="4">
    <location>
        <begin position="344"/>
        <end position="365"/>
    </location>
</feature>
<gene>
    <name evidence="6" type="ORF">ENV67_07110</name>
</gene>